<name>A0ABQ2NF14_9ACTN</name>
<dbReference type="RefSeq" id="WP_188784742.1">
    <property type="nucleotide sequence ID" value="NZ_BMNI01000008.1"/>
</dbReference>
<dbReference type="InterPro" id="IPR016181">
    <property type="entry name" value="Acyl_CoA_acyltransferase"/>
</dbReference>
<dbReference type="EMBL" id="BMNI01000008">
    <property type="protein sequence ID" value="GGO92521.1"/>
    <property type="molecule type" value="Genomic_DNA"/>
</dbReference>
<comment type="caution">
    <text evidence="2">The sequence shown here is derived from an EMBL/GenBank/DDBJ whole genome shotgun (WGS) entry which is preliminary data.</text>
</comment>
<evidence type="ECO:0000259" key="1">
    <source>
        <dbReference type="PROSITE" id="PS51186"/>
    </source>
</evidence>
<dbReference type="Proteomes" id="UP000655410">
    <property type="component" value="Unassembled WGS sequence"/>
</dbReference>
<dbReference type="PROSITE" id="PS51186">
    <property type="entry name" value="GNAT"/>
    <property type="match status" value="1"/>
</dbReference>
<keyword evidence="3" id="KW-1185">Reference proteome</keyword>
<reference evidence="3" key="1">
    <citation type="journal article" date="2019" name="Int. J. Syst. Evol. Microbiol.">
        <title>The Global Catalogue of Microorganisms (GCM) 10K type strain sequencing project: providing services to taxonomists for standard genome sequencing and annotation.</title>
        <authorList>
            <consortium name="The Broad Institute Genomics Platform"/>
            <consortium name="The Broad Institute Genome Sequencing Center for Infectious Disease"/>
            <person name="Wu L."/>
            <person name="Ma J."/>
        </authorList>
    </citation>
    <scope>NUCLEOTIDE SEQUENCE [LARGE SCALE GENOMIC DNA]</scope>
    <source>
        <strain evidence="3">CGMCC 4.7371</strain>
    </source>
</reference>
<evidence type="ECO:0000313" key="2">
    <source>
        <dbReference type="EMBL" id="GGO92521.1"/>
    </source>
</evidence>
<dbReference type="Gene3D" id="3.40.630.30">
    <property type="match status" value="1"/>
</dbReference>
<organism evidence="2 3">
    <name type="scientific">Nocardioides phosphati</name>
    <dbReference type="NCBI Taxonomy" id="1867775"/>
    <lineage>
        <taxon>Bacteria</taxon>
        <taxon>Bacillati</taxon>
        <taxon>Actinomycetota</taxon>
        <taxon>Actinomycetes</taxon>
        <taxon>Propionibacteriales</taxon>
        <taxon>Nocardioidaceae</taxon>
        <taxon>Nocardioides</taxon>
    </lineage>
</organism>
<accession>A0ABQ2NF14</accession>
<protein>
    <recommendedName>
        <fullName evidence="1">N-acetyltransferase domain-containing protein</fullName>
    </recommendedName>
</protein>
<dbReference type="SUPFAM" id="SSF55729">
    <property type="entry name" value="Acyl-CoA N-acyltransferases (Nat)"/>
    <property type="match status" value="1"/>
</dbReference>
<evidence type="ECO:0000313" key="3">
    <source>
        <dbReference type="Proteomes" id="UP000655410"/>
    </source>
</evidence>
<sequence length="205" mass="22800">MTIRPLDAGDVHACASLHRRAFPAFFLSQLGERFLREFYRSFVDADGAITAVSVDPGGALQGVVVGTTTPQGFFKRMLIRRWWAFGLASIGLLIRQPRRLPRVLRAVTYRGDYPVRMTGSLLSSICVEPTAPAGTGQSLLRAFVEGSAALGVRSAHLTTDRHQNERANRFYQRAGWLLVGHYSTPEGREMNCYQWPGQLTKDDDS</sequence>
<proteinExistence type="predicted"/>
<gene>
    <name evidence="2" type="ORF">GCM10011584_29120</name>
</gene>
<dbReference type="InterPro" id="IPR000182">
    <property type="entry name" value="GNAT_dom"/>
</dbReference>
<feature type="domain" description="N-acetyltransferase" evidence="1">
    <location>
        <begin position="1"/>
        <end position="195"/>
    </location>
</feature>